<evidence type="ECO:0000256" key="8">
    <source>
        <dbReference type="ARBA" id="ARBA00023319"/>
    </source>
</evidence>
<keyword evidence="7" id="KW-0472">Membrane</keyword>
<dbReference type="InterPro" id="IPR013106">
    <property type="entry name" value="Ig_V-set"/>
</dbReference>
<dbReference type="Gene3D" id="2.60.40.10">
    <property type="entry name" value="Immunoglobulins"/>
    <property type="match status" value="1"/>
</dbReference>
<keyword evidence="4" id="KW-0964">Secreted</keyword>
<dbReference type="OMA" id="GLCTEQG"/>
<dbReference type="PANTHER" id="PTHR23267">
    <property type="entry name" value="IMMUNOGLOBULIN LIGHT CHAIN"/>
    <property type="match status" value="1"/>
</dbReference>
<feature type="signal peptide" evidence="9">
    <location>
        <begin position="1"/>
        <end position="19"/>
    </location>
</feature>
<evidence type="ECO:0000256" key="7">
    <source>
        <dbReference type="ARBA" id="ARBA00023136"/>
    </source>
</evidence>
<dbReference type="GO" id="GO:0002376">
    <property type="term" value="P:immune system process"/>
    <property type="evidence" value="ECO:0007669"/>
    <property type="project" value="UniProtKB-KW"/>
</dbReference>
<dbReference type="InterPro" id="IPR003599">
    <property type="entry name" value="Ig_sub"/>
</dbReference>
<keyword evidence="5 9" id="KW-0732">Signal</keyword>
<dbReference type="GeneTree" id="ENSGT00940000153120"/>
<reference evidence="12" key="1">
    <citation type="submission" date="2018-12" db="EMBL/GenBank/DDBJ databases">
        <authorList>
            <person name="Yazar S."/>
        </authorList>
    </citation>
    <scope>NUCLEOTIDE SEQUENCE [LARGE SCALE GENOMIC DNA]</scope>
</reference>
<evidence type="ECO:0000256" key="1">
    <source>
        <dbReference type="ARBA" id="ARBA00004236"/>
    </source>
</evidence>
<feature type="chain" id="PRO_5021487386" description="Ig-like domain-containing protein" evidence="9">
    <location>
        <begin position="20"/>
        <end position="118"/>
    </location>
</feature>
<evidence type="ECO:0000313" key="12">
    <source>
        <dbReference type="Proteomes" id="UP000314987"/>
    </source>
</evidence>
<accession>A0A4X2JVJ4</accession>
<keyword evidence="12" id="KW-1185">Reference proteome</keyword>
<dbReference type="STRING" id="29139.ENSVURP00010001057"/>
<dbReference type="Ensembl" id="ENSVURT00010001221.1">
    <property type="protein sequence ID" value="ENSVURP00010001057.1"/>
    <property type="gene ID" value="ENSVURG00010000918.1"/>
</dbReference>
<dbReference type="PROSITE" id="PS50835">
    <property type="entry name" value="IG_LIKE"/>
    <property type="match status" value="1"/>
</dbReference>
<dbReference type="Proteomes" id="UP000314987">
    <property type="component" value="Unassembled WGS sequence"/>
</dbReference>
<keyword evidence="3" id="KW-1003">Cell membrane</keyword>
<evidence type="ECO:0000256" key="2">
    <source>
        <dbReference type="ARBA" id="ARBA00004613"/>
    </source>
</evidence>
<dbReference type="InterPro" id="IPR013783">
    <property type="entry name" value="Ig-like_fold"/>
</dbReference>
<proteinExistence type="predicted"/>
<evidence type="ECO:0000256" key="5">
    <source>
        <dbReference type="ARBA" id="ARBA00022729"/>
    </source>
</evidence>
<dbReference type="InterPro" id="IPR036179">
    <property type="entry name" value="Ig-like_dom_sf"/>
</dbReference>
<comment type="subcellular location">
    <subcellularLocation>
        <location evidence="1">Cell membrane</location>
    </subcellularLocation>
    <subcellularLocation>
        <location evidence="2">Secreted</location>
    </subcellularLocation>
</comment>
<evidence type="ECO:0000256" key="9">
    <source>
        <dbReference type="SAM" id="SignalP"/>
    </source>
</evidence>
<dbReference type="SMART" id="SM00409">
    <property type="entry name" value="IG"/>
    <property type="match status" value="1"/>
</dbReference>
<keyword evidence="6" id="KW-0391">Immunity</keyword>
<evidence type="ECO:0000256" key="4">
    <source>
        <dbReference type="ARBA" id="ARBA00022525"/>
    </source>
</evidence>
<sequence length="118" mass="12930">MARIPLLLTFLTVCTGSLASYVLTQAPSMSVTLGQTATLTCAGNQLDEKYANWFQQKWGQTPVLLIYNDKERPEGVSHRFSGSSSNKVATLTISGVQAEDEADYYCLSFDDNTKAHSD</sequence>
<evidence type="ECO:0000256" key="6">
    <source>
        <dbReference type="ARBA" id="ARBA00022859"/>
    </source>
</evidence>
<reference evidence="11" key="2">
    <citation type="submission" date="2025-08" db="UniProtKB">
        <authorList>
            <consortium name="Ensembl"/>
        </authorList>
    </citation>
    <scope>IDENTIFICATION</scope>
</reference>
<dbReference type="Pfam" id="PF07686">
    <property type="entry name" value="V-set"/>
    <property type="match status" value="1"/>
</dbReference>
<dbReference type="SMART" id="SM00406">
    <property type="entry name" value="IGv"/>
    <property type="match status" value="1"/>
</dbReference>
<keyword evidence="8" id="KW-0393">Immunoglobulin domain</keyword>
<dbReference type="InterPro" id="IPR007110">
    <property type="entry name" value="Ig-like_dom"/>
</dbReference>
<feature type="domain" description="Ig-like" evidence="10">
    <location>
        <begin position="5"/>
        <end position="118"/>
    </location>
</feature>
<dbReference type="InterPro" id="IPR050150">
    <property type="entry name" value="IgV_Light_Chain"/>
</dbReference>
<name>A0A4X2JVJ4_VOMUR</name>
<protein>
    <recommendedName>
        <fullName evidence="10">Ig-like domain-containing protein</fullName>
    </recommendedName>
</protein>
<organism evidence="11 12">
    <name type="scientific">Vombatus ursinus</name>
    <name type="common">Common wombat</name>
    <dbReference type="NCBI Taxonomy" id="29139"/>
    <lineage>
        <taxon>Eukaryota</taxon>
        <taxon>Metazoa</taxon>
        <taxon>Chordata</taxon>
        <taxon>Craniata</taxon>
        <taxon>Vertebrata</taxon>
        <taxon>Euteleostomi</taxon>
        <taxon>Mammalia</taxon>
        <taxon>Metatheria</taxon>
        <taxon>Diprotodontia</taxon>
        <taxon>Vombatidae</taxon>
        <taxon>Vombatus</taxon>
    </lineage>
</organism>
<dbReference type="SUPFAM" id="SSF48726">
    <property type="entry name" value="Immunoglobulin"/>
    <property type="match status" value="1"/>
</dbReference>
<dbReference type="GO" id="GO:0005886">
    <property type="term" value="C:plasma membrane"/>
    <property type="evidence" value="ECO:0007669"/>
    <property type="project" value="UniProtKB-SubCell"/>
</dbReference>
<dbReference type="GO" id="GO:0005576">
    <property type="term" value="C:extracellular region"/>
    <property type="evidence" value="ECO:0007669"/>
    <property type="project" value="UniProtKB-SubCell"/>
</dbReference>
<reference evidence="11" key="3">
    <citation type="submission" date="2025-09" db="UniProtKB">
        <authorList>
            <consortium name="Ensembl"/>
        </authorList>
    </citation>
    <scope>IDENTIFICATION</scope>
</reference>
<evidence type="ECO:0000313" key="11">
    <source>
        <dbReference type="Ensembl" id="ENSVURP00010001057.1"/>
    </source>
</evidence>
<dbReference type="AlphaFoldDB" id="A0A4X2JVJ4"/>
<evidence type="ECO:0000259" key="10">
    <source>
        <dbReference type="PROSITE" id="PS50835"/>
    </source>
</evidence>
<dbReference type="FunFam" id="2.60.40.10:FF:000620">
    <property type="entry name" value="Immunoglobulin lambda locus"/>
    <property type="match status" value="1"/>
</dbReference>
<evidence type="ECO:0000256" key="3">
    <source>
        <dbReference type="ARBA" id="ARBA00022475"/>
    </source>
</evidence>